<dbReference type="PANTHER" id="PTHR10357">
    <property type="entry name" value="ALPHA-AMYLASE FAMILY MEMBER"/>
    <property type="match status" value="1"/>
</dbReference>
<dbReference type="SMART" id="SM00642">
    <property type="entry name" value="Aamy"/>
    <property type="match status" value="1"/>
</dbReference>
<dbReference type="Pfam" id="PF00128">
    <property type="entry name" value="Alpha-amylase"/>
    <property type="match status" value="1"/>
</dbReference>
<evidence type="ECO:0000259" key="2">
    <source>
        <dbReference type="SMART" id="SM00642"/>
    </source>
</evidence>
<gene>
    <name evidence="3" type="ORF">HUN01_04860</name>
</gene>
<keyword evidence="4" id="KW-1185">Reference proteome</keyword>
<dbReference type="InterPro" id="IPR006047">
    <property type="entry name" value="GH13_cat_dom"/>
</dbReference>
<dbReference type="PANTHER" id="PTHR10357:SF209">
    <property type="entry name" value="PERIPLASMIC ALPHA-AMYLASE"/>
    <property type="match status" value="1"/>
</dbReference>
<dbReference type="EMBL" id="CP054698">
    <property type="protein sequence ID" value="QMS86936.1"/>
    <property type="molecule type" value="Genomic_DNA"/>
</dbReference>
<dbReference type="GO" id="GO:0005975">
    <property type="term" value="P:carbohydrate metabolic process"/>
    <property type="evidence" value="ECO:0007669"/>
    <property type="project" value="InterPro"/>
</dbReference>
<dbReference type="Proteomes" id="UP000514713">
    <property type="component" value="Chromosome"/>
</dbReference>
<dbReference type="RefSeq" id="WP_181930328.1">
    <property type="nucleotide sequence ID" value="NZ_CP054698.1"/>
</dbReference>
<evidence type="ECO:0000256" key="1">
    <source>
        <dbReference type="SAM" id="MobiDB-lite"/>
    </source>
</evidence>
<dbReference type="Gene3D" id="3.20.20.80">
    <property type="entry name" value="Glycosidases"/>
    <property type="match status" value="2"/>
</dbReference>
<feature type="domain" description="Glycosyl hydrolase family 13 catalytic" evidence="2">
    <location>
        <begin position="37"/>
        <end position="404"/>
    </location>
</feature>
<protein>
    <submittedName>
        <fullName evidence="3">Alpha-amylase</fullName>
    </submittedName>
</protein>
<dbReference type="SUPFAM" id="SSF51445">
    <property type="entry name" value="(Trans)glycosidases"/>
    <property type="match status" value="1"/>
</dbReference>
<reference evidence="4" key="1">
    <citation type="submission" date="2020-06" db="EMBL/GenBank/DDBJ databases">
        <title>Nostoc edaphicum CCNP1411 genome.</title>
        <authorList>
            <person name="Fidor A."/>
            <person name="Grabski M."/>
            <person name="Gawor J."/>
            <person name="Gromadka R."/>
            <person name="Wegrzyn G."/>
            <person name="Mazur-Marzec H."/>
        </authorList>
    </citation>
    <scope>NUCLEOTIDE SEQUENCE [LARGE SCALE GENOMIC DNA]</scope>
    <source>
        <strain evidence="4">CCNP1411</strain>
    </source>
</reference>
<organism evidence="3 4">
    <name type="scientific">Nostoc edaphicum CCNP1411</name>
    <dbReference type="NCBI Taxonomy" id="1472755"/>
    <lineage>
        <taxon>Bacteria</taxon>
        <taxon>Bacillati</taxon>
        <taxon>Cyanobacteriota</taxon>
        <taxon>Cyanophyceae</taxon>
        <taxon>Nostocales</taxon>
        <taxon>Nostocaceae</taxon>
        <taxon>Nostoc</taxon>
    </lineage>
</organism>
<evidence type="ECO:0000313" key="3">
    <source>
        <dbReference type="EMBL" id="QMS86936.1"/>
    </source>
</evidence>
<name>A0A7D7L8S2_9NOSO</name>
<dbReference type="AlphaFoldDB" id="A0A7D7L8S2"/>
<proteinExistence type="predicted"/>
<accession>A0A7D7L8S2</accession>
<feature type="region of interest" description="Disordered" evidence="1">
    <location>
        <begin position="1"/>
        <end position="20"/>
    </location>
</feature>
<evidence type="ECO:0000313" key="4">
    <source>
        <dbReference type="Proteomes" id="UP000514713"/>
    </source>
</evidence>
<sequence length="527" mass="60071">MAKVEELTPQQLSETDLKPRGRVYPSPISWRDQFLYQLVLDRFSDDNENQRELFDRANPSKFQVQDKANWMAAGTKFVGGTLRGVKSKLDYLQRLGVTTLWINPPWRQHSELETYDSDRIQEFLDVDPHFGTRQDLRDLIDAAHDRRMYVILDVTYNQSADNWFNRDEIIAALARVYQYWIALSDCDGLRIDSLKHVSPEDSRKFCTAIREYAESIGKDNFLLTGEITSGSMAGAYIDIIARNLSAVLDIAQTPNELAAFAKGLVHPKQFFDLYSENNLAGEYRQTGIYHVSILDDDEMSSRTNKQRFAANSNVPNLYEQVAHAVGVQLTMPGIPAVYYGTEQAFDGNEGYHDYSIEGGRFAEDRYIKEAMFGGAFGAFQTANCHFFDIDHPTYLRIAAIARIRNSHDKIGKALRRGHHYLRETSFCNSPFSIPGQGELVAWSQTLFDTEVLMVLNTNGLENRGAEVTVDTYMHPQDSTMTFLYKSDWSDSYLRHPPRDQTVAVQHHNDRRATVRIDLPPSGMVILA</sequence>
<dbReference type="KEGG" id="ned:HUN01_04860"/>
<dbReference type="InterPro" id="IPR017853">
    <property type="entry name" value="GH"/>
</dbReference>